<feature type="transmembrane region" description="Helical" evidence="6">
    <location>
        <begin position="56"/>
        <end position="76"/>
    </location>
</feature>
<dbReference type="EMBL" id="QGUB01000003">
    <property type="protein sequence ID" value="PWW47041.1"/>
    <property type="molecule type" value="Genomic_DNA"/>
</dbReference>
<feature type="transmembrane region" description="Helical" evidence="6">
    <location>
        <begin position="113"/>
        <end position="133"/>
    </location>
</feature>
<keyword evidence="4 6" id="KW-0472">Membrane</keyword>
<dbReference type="GO" id="GO:0016874">
    <property type="term" value="F:ligase activity"/>
    <property type="evidence" value="ECO:0007669"/>
    <property type="project" value="UniProtKB-KW"/>
</dbReference>
<reference evidence="8 9" key="1">
    <citation type="submission" date="2018-05" db="EMBL/GenBank/DDBJ databases">
        <title>Genomic Encyclopedia of Type Strains, Phase IV (KMG-IV): sequencing the most valuable type-strain genomes for metagenomic binning, comparative biology and taxonomic classification.</title>
        <authorList>
            <person name="Goeker M."/>
        </authorList>
    </citation>
    <scope>NUCLEOTIDE SEQUENCE [LARGE SCALE GENOMIC DNA]</scope>
    <source>
        <strain evidence="8 9">DSM 26006</strain>
    </source>
</reference>
<evidence type="ECO:0000256" key="5">
    <source>
        <dbReference type="SAM" id="MobiDB-lite"/>
    </source>
</evidence>
<evidence type="ECO:0000256" key="4">
    <source>
        <dbReference type="ARBA" id="ARBA00023136"/>
    </source>
</evidence>
<dbReference type="InterPro" id="IPR007016">
    <property type="entry name" value="O-antigen_ligase-rel_domated"/>
</dbReference>
<dbReference type="Pfam" id="PF04932">
    <property type="entry name" value="Wzy_C"/>
    <property type="match status" value="1"/>
</dbReference>
<keyword evidence="3 6" id="KW-1133">Transmembrane helix</keyword>
<protein>
    <submittedName>
        <fullName evidence="8">O-antigen ligase</fullName>
    </submittedName>
</protein>
<dbReference type="PANTHER" id="PTHR37422:SF13">
    <property type="entry name" value="LIPOPOLYSACCHARIDE BIOSYNTHESIS PROTEIN PA4999-RELATED"/>
    <property type="match status" value="1"/>
</dbReference>
<keyword evidence="9" id="KW-1185">Reference proteome</keyword>
<sequence>MPPKSRDILALAITSLFFFFPISLAMASTLMAVITVLWLATGRFRERWIFVRDNPLTWAAMALYGLVILGLLYSPASWQDISPHLTKYIKLPFAILLMSAITTERLQQRCMNAFVLAMSFVLASTWLNVWWELPWSKTQNHGWNVSHHVFGDYITQNIMMAFLVLIALYRMLSTPMSWRKGAWAAMAALASVSITHLSEGRTGYVLLCVVFAVFVATTLRGNRLWIAATLGTGLVVGVLASSGLVRERFILAYEEVQGIDQEKYTSIGNRVYLYKITPLLIAEKPILGHGTGAYHSEICRFVDIPEGCHGWIHWHPHNQFLYFAVEHGLLGLAVYLLMLASMVWLARKAENDEARVLLIGLAALLAADSMTNSPLWSARESHFFVYMMALLAARATLRRQSAHESSTPVQDPSKPTQHQS</sequence>
<comment type="subcellular location">
    <subcellularLocation>
        <location evidence="1">Membrane</location>
        <topology evidence="1">Multi-pass membrane protein</topology>
    </subcellularLocation>
</comment>
<name>A0A317RCY8_9BURK</name>
<feature type="compositionally biased region" description="Polar residues" evidence="5">
    <location>
        <begin position="403"/>
        <end position="420"/>
    </location>
</feature>
<feature type="transmembrane region" description="Helical" evidence="6">
    <location>
        <begin position="153"/>
        <end position="169"/>
    </location>
</feature>
<feature type="transmembrane region" description="Helical" evidence="6">
    <location>
        <begin position="203"/>
        <end position="219"/>
    </location>
</feature>
<feature type="transmembrane region" description="Helical" evidence="6">
    <location>
        <begin position="320"/>
        <end position="344"/>
    </location>
</feature>
<comment type="caution">
    <text evidence="8">The sequence shown here is derived from an EMBL/GenBank/DDBJ whole genome shotgun (WGS) entry which is preliminary data.</text>
</comment>
<evidence type="ECO:0000313" key="9">
    <source>
        <dbReference type="Proteomes" id="UP000246483"/>
    </source>
</evidence>
<proteinExistence type="predicted"/>
<accession>A0A317RCY8</accession>
<gene>
    <name evidence="8" type="ORF">DFR36_103317</name>
</gene>
<dbReference type="Proteomes" id="UP000246483">
    <property type="component" value="Unassembled WGS sequence"/>
</dbReference>
<dbReference type="InterPro" id="IPR051533">
    <property type="entry name" value="WaaL-like"/>
</dbReference>
<evidence type="ECO:0000313" key="8">
    <source>
        <dbReference type="EMBL" id="PWW47041.1"/>
    </source>
</evidence>
<evidence type="ECO:0000256" key="6">
    <source>
        <dbReference type="SAM" id="Phobius"/>
    </source>
</evidence>
<keyword evidence="2 6" id="KW-0812">Transmembrane</keyword>
<keyword evidence="8" id="KW-0436">Ligase</keyword>
<feature type="region of interest" description="Disordered" evidence="5">
    <location>
        <begin position="401"/>
        <end position="420"/>
    </location>
</feature>
<evidence type="ECO:0000256" key="2">
    <source>
        <dbReference type="ARBA" id="ARBA00022692"/>
    </source>
</evidence>
<evidence type="ECO:0000256" key="1">
    <source>
        <dbReference type="ARBA" id="ARBA00004141"/>
    </source>
</evidence>
<organism evidence="8 9">
    <name type="scientific">Melaminivora alkalimesophila</name>
    <dbReference type="NCBI Taxonomy" id="1165852"/>
    <lineage>
        <taxon>Bacteria</taxon>
        <taxon>Pseudomonadati</taxon>
        <taxon>Pseudomonadota</taxon>
        <taxon>Betaproteobacteria</taxon>
        <taxon>Burkholderiales</taxon>
        <taxon>Comamonadaceae</taxon>
        <taxon>Melaminivora</taxon>
    </lineage>
</organism>
<dbReference type="GO" id="GO:0016020">
    <property type="term" value="C:membrane"/>
    <property type="evidence" value="ECO:0007669"/>
    <property type="project" value="UniProtKB-SubCell"/>
</dbReference>
<dbReference type="OrthoDB" id="8576060at2"/>
<evidence type="ECO:0000259" key="7">
    <source>
        <dbReference type="Pfam" id="PF04932"/>
    </source>
</evidence>
<dbReference type="RefSeq" id="WP_075807008.1">
    <property type="nucleotide sequence ID" value="NZ_ALEE01000119.1"/>
</dbReference>
<dbReference type="AlphaFoldDB" id="A0A317RCY8"/>
<feature type="transmembrane region" description="Helical" evidence="6">
    <location>
        <begin position="224"/>
        <end position="245"/>
    </location>
</feature>
<dbReference type="PANTHER" id="PTHR37422">
    <property type="entry name" value="TEICHURONIC ACID BIOSYNTHESIS PROTEIN TUAE"/>
    <property type="match status" value="1"/>
</dbReference>
<feature type="domain" description="O-antigen ligase-related" evidence="7">
    <location>
        <begin position="187"/>
        <end position="336"/>
    </location>
</feature>
<feature type="transmembrane region" description="Helical" evidence="6">
    <location>
        <begin position="181"/>
        <end position="197"/>
    </location>
</feature>
<feature type="transmembrane region" description="Helical" evidence="6">
    <location>
        <begin position="12"/>
        <end position="40"/>
    </location>
</feature>
<evidence type="ECO:0000256" key="3">
    <source>
        <dbReference type="ARBA" id="ARBA00022989"/>
    </source>
</evidence>